<keyword evidence="1" id="KW-0812">Transmembrane</keyword>
<feature type="transmembrane region" description="Helical" evidence="1">
    <location>
        <begin position="67"/>
        <end position="86"/>
    </location>
</feature>
<dbReference type="Proteomes" id="UP000680038">
    <property type="component" value="Unassembled WGS sequence"/>
</dbReference>
<dbReference type="Pfam" id="PF14237">
    <property type="entry name" value="GYF_2"/>
    <property type="match status" value="1"/>
</dbReference>
<keyword evidence="1" id="KW-0472">Membrane</keyword>
<accession>A0A916NC32</accession>
<comment type="caution">
    <text evidence="3">The sequence shown here is derived from an EMBL/GenBank/DDBJ whole genome shotgun (WGS) entry which is preliminary data.</text>
</comment>
<evidence type="ECO:0000259" key="2">
    <source>
        <dbReference type="Pfam" id="PF14237"/>
    </source>
</evidence>
<dbReference type="RefSeq" id="WP_215239380.1">
    <property type="nucleotide sequence ID" value="NZ_CAJRAF010000002.1"/>
</dbReference>
<keyword evidence="4" id="KW-1185">Reference proteome</keyword>
<keyword evidence="1" id="KW-1133">Transmembrane helix</keyword>
<proteinExistence type="predicted"/>
<evidence type="ECO:0000313" key="3">
    <source>
        <dbReference type="EMBL" id="CAG5002121.1"/>
    </source>
</evidence>
<reference evidence="3" key="1">
    <citation type="submission" date="2021-04" db="EMBL/GenBank/DDBJ databases">
        <authorList>
            <person name="Rodrigo-Torres L."/>
            <person name="Arahal R. D."/>
            <person name="Lucena T."/>
        </authorList>
    </citation>
    <scope>NUCLEOTIDE SEQUENCE</scope>
    <source>
        <strain evidence="3">CECT 9275</strain>
    </source>
</reference>
<feature type="domain" description="GYF" evidence="2">
    <location>
        <begin position="5"/>
        <end position="49"/>
    </location>
</feature>
<protein>
    <recommendedName>
        <fullName evidence="2">GYF domain-containing protein</fullName>
    </recommendedName>
</protein>
<dbReference type="AlphaFoldDB" id="A0A916NC32"/>
<sequence length="196" mass="22686">MEKKYYFLKGSSQMGPYTIEEINIFNLPPDTLVWYEELGPWKKLKDAPEMWNRTNRHLAPVKDNSRYYWYVGGVVAFIFVVAVYIVGTKKEGSQEVAEAFASKFATNMMKVCNPSTGKNATYYMKDWECDDKRYSIDVTSYWYGQPYGGYECKHEVRVLLEVDEDGSNADYKVLGTNDCMENDARTDSNIRSALNR</sequence>
<evidence type="ECO:0000256" key="1">
    <source>
        <dbReference type="SAM" id="Phobius"/>
    </source>
</evidence>
<dbReference type="InterPro" id="IPR025640">
    <property type="entry name" value="GYF_2"/>
</dbReference>
<organism evidence="3 4">
    <name type="scientific">Dyadobacter helix</name>
    <dbReference type="NCBI Taxonomy" id="2822344"/>
    <lineage>
        <taxon>Bacteria</taxon>
        <taxon>Pseudomonadati</taxon>
        <taxon>Bacteroidota</taxon>
        <taxon>Cytophagia</taxon>
        <taxon>Cytophagales</taxon>
        <taxon>Spirosomataceae</taxon>
        <taxon>Dyadobacter</taxon>
    </lineage>
</organism>
<evidence type="ECO:0000313" key="4">
    <source>
        <dbReference type="Proteomes" id="UP000680038"/>
    </source>
</evidence>
<gene>
    <name evidence="3" type="ORF">DYBT9275_02813</name>
</gene>
<dbReference type="EMBL" id="CAJRAF010000002">
    <property type="protein sequence ID" value="CAG5002121.1"/>
    <property type="molecule type" value="Genomic_DNA"/>
</dbReference>
<name>A0A916NC32_9BACT</name>